<keyword evidence="3" id="KW-1185">Reference proteome</keyword>
<evidence type="ECO:0000313" key="3">
    <source>
        <dbReference type="Proteomes" id="UP000002774"/>
    </source>
</evidence>
<dbReference type="EMBL" id="CM001403">
    <property type="protein sequence ID" value="EHQ30859.1"/>
    <property type="molecule type" value="Genomic_DNA"/>
</dbReference>
<protein>
    <submittedName>
        <fullName evidence="2">Surface antigen (D15)</fullName>
    </submittedName>
</protein>
<dbReference type="HOGENOM" id="CLU_046092_0_0_10"/>
<dbReference type="Proteomes" id="UP000002774">
    <property type="component" value="Chromosome"/>
</dbReference>
<dbReference type="RefSeq" id="WP_008512885.1">
    <property type="nucleotide sequence ID" value="NZ_CM001403.1"/>
</dbReference>
<dbReference type="eggNOG" id="COG4775">
    <property type="taxonomic scope" value="Bacteria"/>
</dbReference>
<proteinExistence type="predicted"/>
<dbReference type="SUPFAM" id="SSF56935">
    <property type="entry name" value="Porins"/>
    <property type="match status" value="1"/>
</dbReference>
<organism evidence="2 3">
    <name type="scientific">Mucilaginibacter paludis DSM 18603</name>
    <dbReference type="NCBI Taxonomy" id="714943"/>
    <lineage>
        <taxon>Bacteria</taxon>
        <taxon>Pseudomonadati</taxon>
        <taxon>Bacteroidota</taxon>
        <taxon>Sphingobacteriia</taxon>
        <taxon>Sphingobacteriales</taxon>
        <taxon>Sphingobacteriaceae</taxon>
        <taxon>Mucilaginibacter</taxon>
    </lineage>
</organism>
<dbReference type="Gene3D" id="2.40.160.50">
    <property type="entry name" value="membrane protein fhac: a member of the omp85/tpsb transporter family"/>
    <property type="match status" value="1"/>
</dbReference>
<name>H1Y1I5_9SPHI</name>
<evidence type="ECO:0000313" key="2">
    <source>
        <dbReference type="EMBL" id="EHQ30859.1"/>
    </source>
</evidence>
<evidence type="ECO:0000256" key="1">
    <source>
        <dbReference type="SAM" id="SignalP"/>
    </source>
</evidence>
<sequence>MKKILCLVLLLSGANAVNAQSRLFPKFIRRLIFEKDSSRRSSFIPLPVLSSAPETGIEAGLSGLYSFYTDTADRNTRVSNVFVYGTLTTKGQSRVNISTSYWLPKNAFHFTAGVGYINFPTNFYGIGSSTRKADAERIEQKRLRITLTGEKQFGKNIYLGFVSGAYNYQFKGADKSGIFETDPAVENPGGGAYVYLGPSFIFDNRNNNTYTTSGILLTSNYSFNKGMMSNNNYSGGVFSIEYSQYFSLSKHLVLGLDVYDNSLVGSQSPFYLMPALGSDELMRGYYNGRYRDRNYTAGQFELRYRINDRFGVVGFAGTGTVYHSTLDLNQLKPNYGGGFRYFFDVEKGLSVRLDYGIGEKRPGEERQSGFYIGLGEAF</sequence>
<keyword evidence="1" id="KW-0732">Signal</keyword>
<reference evidence="2" key="1">
    <citation type="submission" date="2011-09" db="EMBL/GenBank/DDBJ databases">
        <title>The permanent draft genome of Mucilaginibacter paludis DSM 18603.</title>
        <authorList>
            <consortium name="US DOE Joint Genome Institute (JGI-PGF)"/>
            <person name="Lucas S."/>
            <person name="Han J."/>
            <person name="Lapidus A."/>
            <person name="Bruce D."/>
            <person name="Goodwin L."/>
            <person name="Pitluck S."/>
            <person name="Peters L."/>
            <person name="Kyrpides N."/>
            <person name="Mavromatis K."/>
            <person name="Ivanova N."/>
            <person name="Mikhailova N."/>
            <person name="Held B."/>
            <person name="Detter J.C."/>
            <person name="Tapia R."/>
            <person name="Han C."/>
            <person name="Land M."/>
            <person name="Hauser L."/>
            <person name="Markowitz V."/>
            <person name="Cheng J.-F."/>
            <person name="Hugenholtz P."/>
            <person name="Woyke T."/>
            <person name="Wu D."/>
            <person name="Tindall B."/>
            <person name="Brambilla E."/>
            <person name="Klenk H.-P."/>
            <person name="Eisen J.A."/>
        </authorList>
    </citation>
    <scope>NUCLEOTIDE SEQUENCE [LARGE SCALE GENOMIC DNA]</scope>
    <source>
        <strain evidence="2">DSM 18603</strain>
    </source>
</reference>
<dbReference type="STRING" id="714943.Mucpa_6810"/>
<feature type="chain" id="PRO_5003558721" evidence="1">
    <location>
        <begin position="20"/>
        <end position="378"/>
    </location>
</feature>
<gene>
    <name evidence="2" type="ORF">Mucpa_6810</name>
</gene>
<accession>H1Y1I5</accession>
<dbReference type="AlphaFoldDB" id="H1Y1I5"/>
<dbReference type="OrthoDB" id="9771071at2"/>
<feature type="signal peptide" evidence="1">
    <location>
        <begin position="1"/>
        <end position="19"/>
    </location>
</feature>